<sequence>MELVNYYYSSFNATKVKTIFQLAMNYFLFF</sequence>
<protein>
    <submittedName>
        <fullName evidence="1">Uncharacterized protein</fullName>
    </submittedName>
</protein>
<reference evidence="1 2" key="1">
    <citation type="submission" date="2018-06" db="EMBL/GenBank/DDBJ databases">
        <authorList>
            <consortium name="Pathogen Informatics"/>
            <person name="Doyle S."/>
        </authorList>
    </citation>
    <scope>NUCLEOTIDE SEQUENCE [LARGE SCALE GENOMIC DNA]</scope>
    <source>
        <strain evidence="1 2">NCTC11545</strain>
    </source>
</reference>
<dbReference type="Proteomes" id="UP000250169">
    <property type="component" value="Unassembled WGS sequence"/>
</dbReference>
<gene>
    <name evidence="1" type="ORF">NCTC11545_01913</name>
</gene>
<name>A0A2X2SYE1_CAPOC</name>
<organism evidence="1 2">
    <name type="scientific">Capnocytophaga ochracea</name>
    <dbReference type="NCBI Taxonomy" id="1018"/>
    <lineage>
        <taxon>Bacteria</taxon>
        <taxon>Pseudomonadati</taxon>
        <taxon>Bacteroidota</taxon>
        <taxon>Flavobacteriia</taxon>
        <taxon>Flavobacteriales</taxon>
        <taxon>Flavobacteriaceae</taxon>
        <taxon>Capnocytophaga</taxon>
    </lineage>
</organism>
<evidence type="ECO:0000313" key="2">
    <source>
        <dbReference type="Proteomes" id="UP000250169"/>
    </source>
</evidence>
<dbReference type="AlphaFoldDB" id="A0A2X2SYE1"/>
<proteinExistence type="predicted"/>
<dbReference type="EMBL" id="UAVS01000006">
    <property type="protein sequence ID" value="SQA94721.1"/>
    <property type="molecule type" value="Genomic_DNA"/>
</dbReference>
<evidence type="ECO:0000313" key="1">
    <source>
        <dbReference type="EMBL" id="SQA94721.1"/>
    </source>
</evidence>
<accession>A0A2X2SYE1</accession>